<keyword evidence="2" id="KW-1185">Reference proteome</keyword>
<dbReference type="AlphaFoldDB" id="A0A5B7K9F0"/>
<protein>
    <submittedName>
        <fullName evidence="1">Uncharacterized protein</fullName>
    </submittedName>
</protein>
<reference evidence="1 2" key="1">
    <citation type="submission" date="2019-05" db="EMBL/GenBank/DDBJ databases">
        <title>Another draft genome of Portunus trituberculatus and its Hox gene families provides insights of decapod evolution.</title>
        <authorList>
            <person name="Jeong J.-H."/>
            <person name="Song I."/>
            <person name="Kim S."/>
            <person name="Choi T."/>
            <person name="Kim D."/>
            <person name="Ryu S."/>
            <person name="Kim W."/>
        </authorList>
    </citation>
    <scope>NUCLEOTIDE SEQUENCE [LARGE SCALE GENOMIC DNA]</scope>
    <source>
        <tissue evidence="1">Muscle</tissue>
    </source>
</reference>
<sequence length="82" mass="9131">MTKTWVLVHLRSKGKSCLNVAFLSCGKAVLALNPFNMMAHISRHRSTSDTCDDVRIASWLLSAKMVFFPPMLYEISQNVGGT</sequence>
<gene>
    <name evidence="1" type="ORF">E2C01_099096</name>
</gene>
<proteinExistence type="predicted"/>
<evidence type="ECO:0000313" key="2">
    <source>
        <dbReference type="Proteomes" id="UP000324222"/>
    </source>
</evidence>
<organism evidence="1 2">
    <name type="scientific">Portunus trituberculatus</name>
    <name type="common">Swimming crab</name>
    <name type="synonym">Neptunus trituberculatus</name>
    <dbReference type="NCBI Taxonomy" id="210409"/>
    <lineage>
        <taxon>Eukaryota</taxon>
        <taxon>Metazoa</taxon>
        <taxon>Ecdysozoa</taxon>
        <taxon>Arthropoda</taxon>
        <taxon>Crustacea</taxon>
        <taxon>Multicrustacea</taxon>
        <taxon>Malacostraca</taxon>
        <taxon>Eumalacostraca</taxon>
        <taxon>Eucarida</taxon>
        <taxon>Decapoda</taxon>
        <taxon>Pleocyemata</taxon>
        <taxon>Brachyura</taxon>
        <taxon>Eubrachyura</taxon>
        <taxon>Portunoidea</taxon>
        <taxon>Portunidae</taxon>
        <taxon>Portuninae</taxon>
        <taxon>Portunus</taxon>
    </lineage>
</organism>
<comment type="caution">
    <text evidence="1">The sequence shown here is derived from an EMBL/GenBank/DDBJ whole genome shotgun (WGS) entry which is preliminary data.</text>
</comment>
<name>A0A5B7K9F0_PORTR</name>
<dbReference type="Proteomes" id="UP000324222">
    <property type="component" value="Unassembled WGS sequence"/>
</dbReference>
<evidence type="ECO:0000313" key="1">
    <source>
        <dbReference type="EMBL" id="MPD03456.1"/>
    </source>
</evidence>
<accession>A0A5B7K9F0</accession>
<dbReference type="EMBL" id="VSRR010136189">
    <property type="protein sequence ID" value="MPD03456.1"/>
    <property type="molecule type" value="Genomic_DNA"/>
</dbReference>